<dbReference type="PANTHER" id="PTHR43244:SF1">
    <property type="entry name" value="5,10-METHYLENETETRAHYDROMETHANOPTERIN REDUCTASE"/>
    <property type="match status" value="1"/>
</dbReference>
<dbReference type="EC" id="1.-.-.-" evidence="3"/>
<feature type="domain" description="Luciferase-like" evidence="2">
    <location>
        <begin position="14"/>
        <end position="296"/>
    </location>
</feature>
<dbReference type="Pfam" id="PF00296">
    <property type="entry name" value="Bac_luciferase"/>
    <property type="match status" value="1"/>
</dbReference>
<evidence type="ECO:0000256" key="1">
    <source>
        <dbReference type="ARBA" id="ARBA00023002"/>
    </source>
</evidence>
<name>A0A939T2D9_9ACTN</name>
<dbReference type="InterPro" id="IPR011251">
    <property type="entry name" value="Luciferase-like_dom"/>
</dbReference>
<keyword evidence="1 3" id="KW-0560">Oxidoreductase</keyword>
<dbReference type="NCBIfam" id="TIGR03841">
    <property type="entry name" value="F420_Rv3093c"/>
    <property type="match status" value="1"/>
</dbReference>
<comment type="caution">
    <text evidence="3">The sequence shown here is derived from an EMBL/GenBank/DDBJ whole genome shotgun (WGS) entry which is preliminary data.</text>
</comment>
<evidence type="ECO:0000259" key="2">
    <source>
        <dbReference type="Pfam" id="PF00296"/>
    </source>
</evidence>
<evidence type="ECO:0000313" key="4">
    <source>
        <dbReference type="Proteomes" id="UP000669179"/>
    </source>
</evidence>
<dbReference type="InterPro" id="IPR036661">
    <property type="entry name" value="Luciferase-like_sf"/>
</dbReference>
<protein>
    <submittedName>
        <fullName evidence="3">LLM class F420-dependent oxidoreductase</fullName>
        <ecNumber evidence="3">1.-.-.-</ecNumber>
    </submittedName>
</protein>
<dbReference type="AlphaFoldDB" id="A0A939T2D9"/>
<dbReference type="RefSeq" id="WP_208254043.1">
    <property type="nucleotide sequence ID" value="NZ_JAGEOJ010000002.1"/>
</dbReference>
<dbReference type="Proteomes" id="UP000669179">
    <property type="component" value="Unassembled WGS sequence"/>
</dbReference>
<sequence length="319" mass="33753">MKVTVVVASRPNRPPDEDLLTASAADRHGYPEVWVGEGFVWDSFALATAIGLATDRVDLTIGPIPVTVRDPTSIARAAASTEALVRRPVNVALGSSSIRVVERMHGRSRSRPITALGESAQVLRRLFAGEVADFQGEVLSSHDYKLRMTPPSGDITLAAFGDRAIKTAARYADRMVLDLVSPELAARFRAKLDTAAREVGRPAPRLAAWIPAAVDPNPASYAQIMWSLVGYLEVAGYGEMFTEAGFGKAVELAASGAPQDELLSALPLDAASKVGLVGDLATVRKQLRAYEEAGLDEVALVPATDGDPGGEKTLSALAP</sequence>
<organism evidence="3 4">
    <name type="scientific">Actinomadura barringtoniae</name>
    <dbReference type="NCBI Taxonomy" id="1427535"/>
    <lineage>
        <taxon>Bacteria</taxon>
        <taxon>Bacillati</taxon>
        <taxon>Actinomycetota</taxon>
        <taxon>Actinomycetes</taxon>
        <taxon>Streptosporangiales</taxon>
        <taxon>Thermomonosporaceae</taxon>
        <taxon>Actinomadura</taxon>
    </lineage>
</organism>
<dbReference type="EMBL" id="JAGEOJ010000002">
    <property type="protein sequence ID" value="MBO2446438.1"/>
    <property type="molecule type" value="Genomic_DNA"/>
</dbReference>
<keyword evidence="4" id="KW-1185">Reference proteome</keyword>
<dbReference type="Gene3D" id="3.20.20.30">
    <property type="entry name" value="Luciferase-like domain"/>
    <property type="match status" value="1"/>
</dbReference>
<dbReference type="PANTHER" id="PTHR43244">
    <property type="match status" value="1"/>
</dbReference>
<reference evidence="3" key="1">
    <citation type="submission" date="2021-03" db="EMBL/GenBank/DDBJ databases">
        <authorList>
            <person name="Kanchanasin P."/>
            <person name="Saeng-In P."/>
            <person name="Phongsopitanun W."/>
            <person name="Yuki M."/>
            <person name="Kudo T."/>
            <person name="Ohkuma M."/>
            <person name="Tanasupawat S."/>
        </authorList>
    </citation>
    <scope>NUCLEOTIDE SEQUENCE</scope>
    <source>
        <strain evidence="3">GKU 128</strain>
    </source>
</reference>
<dbReference type="InterPro" id="IPR050564">
    <property type="entry name" value="F420-G6PD/mer"/>
</dbReference>
<dbReference type="SUPFAM" id="SSF51679">
    <property type="entry name" value="Bacterial luciferase-like"/>
    <property type="match status" value="1"/>
</dbReference>
<dbReference type="GO" id="GO:0016705">
    <property type="term" value="F:oxidoreductase activity, acting on paired donors, with incorporation or reduction of molecular oxygen"/>
    <property type="evidence" value="ECO:0007669"/>
    <property type="project" value="InterPro"/>
</dbReference>
<evidence type="ECO:0000313" key="3">
    <source>
        <dbReference type="EMBL" id="MBO2446438.1"/>
    </source>
</evidence>
<dbReference type="InterPro" id="IPR022526">
    <property type="entry name" value="F420_Rv3093c"/>
</dbReference>
<gene>
    <name evidence="3" type="ORF">J4573_05015</name>
</gene>
<proteinExistence type="predicted"/>
<accession>A0A939T2D9</accession>